<dbReference type="GO" id="GO:0006537">
    <property type="term" value="P:glutamate biosynthetic process"/>
    <property type="evidence" value="ECO:0007669"/>
    <property type="project" value="InterPro"/>
</dbReference>
<comment type="caution">
    <text evidence="3">The sequence shown here is derived from an EMBL/GenBank/DDBJ whole genome shotgun (WGS) entry which is preliminary data.</text>
</comment>
<comment type="similarity">
    <text evidence="1">Belongs to the glutamate synthase family.</text>
</comment>
<gene>
    <name evidence="3" type="ORF">B1B_07541</name>
</gene>
<name>T1AZH0_9ZZZZ</name>
<accession>T1AZH0</accession>
<dbReference type="AlphaFoldDB" id="T1AZH0"/>
<feature type="domain" description="Glutamate synthase" evidence="2">
    <location>
        <begin position="1"/>
        <end position="44"/>
    </location>
</feature>
<evidence type="ECO:0000256" key="1">
    <source>
        <dbReference type="ARBA" id="ARBA00009716"/>
    </source>
</evidence>
<dbReference type="Pfam" id="PF01645">
    <property type="entry name" value="Glu_synthase"/>
    <property type="match status" value="1"/>
</dbReference>
<sequence>GTPWEIGLAETQQTLVQNGLRARIRVQVDGQLRTGRDVVIAALLALTSSVSPPRRWWRRAAS</sequence>
<evidence type="ECO:0000313" key="3">
    <source>
        <dbReference type="EMBL" id="EQD61743.1"/>
    </source>
</evidence>
<dbReference type="Gene3D" id="3.20.20.70">
    <property type="entry name" value="Aldolase class I"/>
    <property type="match status" value="1"/>
</dbReference>
<dbReference type="InterPro" id="IPR013785">
    <property type="entry name" value="Aldolase_TIM"/>
</dbReference>
<feature type="non-terminal residue" evidence="3">
    <location>
        <position position="1"/>
    </location>
</feature>
<dbReference type="InterPro" id="IPR002932">
    <property type="entry name" value="Glu_synthdom"/>
</dbReference>
<organism evidence="3">
    <name type="scientific">mine drainage metagenome</name>
    <dbReference type="NCBI Taxonomy" id="410659"/>
    <lineage>
        <taxon>unclassified sequences</taxon>
        <taxon>metagenomes</taxon>
        <taxon>ecological metagenomes</taxon>
    </lineage>
</organism>
<dbReference type="EMBL" id="AUZY01004798">
    <property type="protein sequence ID" value="EQD61743.1"/>
    <property type="molecule type" value="Genomic_DNA"/>
</dbReference>
<dbReference type="GO" id="GO:0015930">
    <property type="term" value="F:glutamate synthase activity"/>
    <property type="evidence" value="ECO:0007669"/>
    <property type="project" value="InterPro"/>
</dbReference>
<protein>
    <submittedName>
        <fullName evidence="3">Glutamate synthase, central-C domain protein</fullName>
    </submittedName>
</protein>
<reference evidence="3" key="1">
    <citation type="submission" date="2013-08" db="EMBL/GenBank/DDBJ databases">
        <authorList>
            <person name="Mendez C."/>
            <person name="Richter M."/>
            <person name="Ferrer M."/>
            <person name="Sanchez J."/>
        </authorList>
    </citation>
    <scope>NUCLEOTIDE SEQUENCE</scope>
</reference>
<proteinExistence type="inferred from homology"/>
<evidence type="ECO:0000259" key="2">
    <source>
        <dbReference type="Pfam" id="PF01645"/>
    </source>
</evidence>
<reference evidence="3" key="2">
    <citation type="journal article" date="2014" name="ISME J.">
        <title>Microbial stratification in low pH oxic and suboxic macroscopic growths along an acid mine drainage.</title>
        <authorList>
            <person name="Mendez-Garcia C."/>
            <person name="Mesa V."/>
            <person name="Sprenger R.R."/>
            <person name="Richter M."/>
            <person name="Diez M.S."/>
            <person name="Solano J."/>
            <person name="Bargiela R."/>
            <person name="Golyshina O.V."/>
            <person name="Manteca A."/>
            <person name="Ramos J.L."/>
            <person name="Gallego J.R."/>
            <person name="Llorente I."/>
            <person name="Martins Dos Santos V.A."/>
            <person name="Jensen O.N."/>
            <person name="Pelaez A.I."/>
            <person name="Sanchez J."/>
            <person name="Ferrer M."/>
        </authorList>
    </citation>
    <scope>NUCLEOTIDE SEQUENCE</scope>
</reference>
<dbReference type="SUPFAM" id="SSF51395">
    <property type="entry name" value="FMN-linked oxidoreductases"/>
    <property type="match status" value="1"/>
</dbReference>